<reference evidence="1 2" key="1">
    <citation type="submission" date="2016-10" db="EMBL/GenBank/DDBJ databases">
        <authorList>
            <person name="de Groot N.N."/>
        </authorList>
    </citation>
    <scope>NUCLEOTIDE SEQUENCE [LARGE SCALE GENOMIC DNA]</scope>
    <source>
        <strain evidence="1 2">A-4</strain>
    </source>
</reference>
<proteinExistence type="predicted"/>
<dbReference type="Proteomes" id="UP000182508">
    <property type="component" value="Unassembled WGS sequence"/>
</dbReference>
<evidence type="ECO:0000313" key="2">
    <source>
        <dbReference type="Proteomes" id="UP000182508"/>
    </source>
</evidence>
<dbReference type="InterPro" id="IPR011675">
    <property type="entry name" value="DUF1617"/>
</dbReference>
<evidence type="ECO:0000313" key="1">
    <source>
        <dbReference type="EMBL" id="SDB08541.1"/>
    </source>
</evidence>
<evidence type="ECO:0008006" key="3">
    <source>
        <dbReference type="Google" id="ProtNLM"/>
    </source>
</evidence>
<dbReference type="RefSeq" id="WP_074485172.1">
    <property type="nucleotide sequence ID" value="NZ_FMXP01000005.1"/>
</dbReference>
<dbReference type="STRING" id="439219.SAMN02910293_00412"/>
<dbReference type="Pfam" id="PF07761">
    <property type="entry name" value="DUF1617"/>
    <property type="match status" value="1"/>
</dbReference>
<protein>
    <recommendedName>
        <fullName evidence="3">Phage protein</fullName>
    </recommendedName>
</protein>
<accession>A0A1G6AJF7</accession>
<sequence>MKFELKNKDLNSFLQIIDKLTVSSMRVNRGKAKVYSAISDKLEEYGRDEGEILEKNIVTNEYGQLMKEENGDFILKENVTITEINQQLSELQEEVITISSGDYTNRFTDFFDWLSDCEENITTQEAILIDSLLEQFEAQKGE</sequence>
<name>A0A1G6AJF7_9STRE</name>
<organism evidence="1 2">
    <name type="scientific">Streptococcus henryi</name>
    <dbReference type="NCBI Taxonomy" id="439219"/>
    <lineage>
        <taxon>Bacteria</taxon>
        <taxon>Bacillati</taxon>
        <taxon>Bacillota</taxon>
        <taxon>Bacilli</taxon>
        <taxon>Lactobacillales</taxon>
        <taxon>Streptococcaceae</taxon>
        <taxon>Streptococcus</taxon>
    </lineage>
</organism>
<keyword evidence="2" id="KW-1185">Reference proteome</keyword>
<gene>
    <name evidence="1" type="ORF">SAMN02910293_00412</name>
</gene>
<dbReference type="AlphaFoldDB" id="A0A1G6AJF7"/>
<dbReference type="EMBL" id="FMXP01000005">
    <property type="protein sequence ID" value="SDB08541.1"/>
    <property type="molecule type" value="Genomic_DNA"/>
</dbReference>